<evidence type="ECO:0000313" key="2">
    <source>
        <dbReference type="Proteomes" id="UP001345963"/>
    </source>
</evidence>
<name>A0ABU7B829_9TELE</name>
<keyword evidence="2" id="KW-1185">Reference proteome</keyword>
<proteinExistence type="predicted"/>
<gene>
    <name evidence="1" type="ORF">ATANTOWER_014835</name>
</gene>
<dbReference type="Proteomes" id="UP001345963">
    <property type="component" value="Unassembled WGS sequence"/>
</dbReference>
<sequence>MENTCGLSFMRLVPSRGWMGLVAGKTDVEQKIQLLLQRKKEKVAEVSELLETVESLQMAIASRAEGYDACTS</sequence>
<reference evidence="1 2" key="1">
    <citation type="submission" date="2021-07" db="EMBL/GenBank/DDBJ databases">
        <authorList>
            <person name="Palmer J.M."/>
        </authorList>
    </citation>
    <scope>NUCLEOTIDE SEQUENCE [LARGE SCALE GENOMIC DNA]</scope>
    <source>
        <strain evidence="1 2">AT_MEX2019</strain>
        <tissue evidence="1">Muscle</tissue>
    </source>
</reference>
<protein>
    <submittedName>
        <fullName evidence="1">Uncharacterized protein</fullName>
    </submittedName>
</protein>
<evidence type="ECO:0000313" key="1">
    <source>
        <dbReference type="EMBL" id="MED6246245.1"/>
    </source>
</evidence>
<organism evidence="1 2">
    <name type="scientific">Ataeniobius toweri</name>
    <dbReference type="NCBI Taxonomy" id="208326"/>
    <lineage>
        <taxon>Eukaryota</taxon>
        <taxon>Metazoa</taxon>
        <taxon>Chordata</taxon>
        <taxon>Craniata</taxon>
        <taxon>Vertebrata</taxon>
        <taxon>Euteleostomi</taxon>
        <taxon>Actinopterygii</taxon>
        <taxon>Neopterygii</taxon>
        <taxon>Teleostei</taxon>
        <taxon>Neoteleostei</taxon>
        <taxon>Acanthomorphata</taxon>
        <taxon>Ovalentaria</taxon>
        <taxon>Atherinomorphae</taxon>
        <taxon>Cyprinodontiformes</taxon>
        <taxon>Goodeidae</taxon>
        <taxon>Ataeniobius</taxon>
    </lineage>
</organism>
<accession>A0ABU7B829</accession>
<comment type="caution">
    <text evidence="1">The sequence shown here is derived from an EMBL/GenBank/DDBJ whole genome shotgun (WGS) entry which is preliminary data.</text>
</comment>
<dbReference type="EMBL" id="JAHUTI010042418">
    <property type="protein sequence ID" value="MED6246245.1"/>
    <property type="molecule type" value="Genomic_DNA"/>
</dbReference>